<name>A0ABR2PBC3_9ROSI</name>
<protein>
    <submittedName>
        <fullName evidence="2">Uncharacterized protein</fullName>
    </submittedName>
</protein>
<feature type="region of interest" description="Disordered" evidence="1">
    <location>
        <begin position="1"/>
        <end position="25"/>
    </location>
</feature>
<evidence type="ECO:0000313" key="3">
    <source>
        <dbReference type="Proteomes" id="UP001396334"/>
    </source>
</evidence>
<accession>A0ABR2PBC3</accession>
<dbReference type="Proteomes" id="UP001396334">
    <property type="component" value="Unassembled WGS sequence"/>
</dbReference>
<comment type="caution">
    <text evidence="2">The sequence shown here is derived from an EMBL/GenBank/DDBJ whole genome shotgun (WGS) entry which is preliminary data.</text>
</comment>
<evidence type="ECO:0000256" key="1">
    <source>
        <dbReference type="SAM" id="MobiDB-lite"/>
    </source>
</evidence>
<gene>
    <name evidence="2" type="ORF">V6N11_068950</name>
</gene>
<evidence type="ECO:0000313" key="2">
    <source>
        <dbReference type="EMBL" id="KAK8985707.1"/>
    </source>
</evidence>
<proteinExistence type="predicted"/>
<keyword evidence="3" id="KW-1185">Reference proteome</keyword>
<organism evidence="2 3">
    <name type="scientific">Hibiscus sabdariffa</name>
    <name type="common">roselle</name>
    <dbReference type="NCBI Taxonomy" id="183260"/>
    <lineage>
        <taxon>Eukaryota</taxon>
        <taxon>Viridiplantae</taxon>
        <taxon>Streptophyta</taxon>
        <taxon>Embryophyta</taxon>
        <taxon>Tracheophyta</taxon>
        <taxon>Spermatophyta</taxon>
        <taxon>Magnoliopsida</taxon>
        <taxon>eudicotyledons</taxon>
        <taxon>Gunneridae</taxon>
        <taxon>Pentapetalae</taxon>
        <taxon>rosids</taxon>
        <taxon>malvids</taxon>
        <taxon>Malvales</taxon>
        <taxon>Malvaceae</taxon>
        <taxon>Malvoideae</taxon>
        <taxon>Hibiscus</taxon>
    </lineage>
</organism>
<dbReference type="EMBL" id="JBBPBN010000069">
    <property type="protein sequence ID" value="KAK8985707.1"/>
    <property type="molecule type" value="Genomic_DNA"/>
</dbReference>
<reference evidence="2 3" key="1">
    <citation type="journal article" date="2024" name="G3 (Bethesda)">
        <title>Genome assembly of Hibiscus sabdariffa L. provides insights into metabolisms of medicinal natural products.</title>
        <authorList>
            <person name="Kim T."/>
        </authorList>
    </citation>
    <scope>NUCLEOTIDE SEQUENCE [LARGE SCALE GENOMIC DNA]</scope>
    <source>
        <strain evidence="2">TK-2024</strain>
        <tissue evidence="2">Old leaves</tissue>
    </source>
</reference>
<feature type="compositionally biased region" description="Pro residues" evidence="1">
    <location>
        <begin position="13"/>
        <end position="25"/>
    </location>
</feature>
<sequence>MARKQPQRKSPIDPHPPTPIKPFDPPCPDPSGVCYRCCINLECGRKAKLYDPLAKLVDWMDSHSFEIFSTSSKQIFVSVLGSKSLAEFLRILFGLLVKILP</sequence>